<evidence type="ECO:0000256" key="1">
    <source>
        <dbReference type="ARBA" id="ARBA00004123"/>
    </source>
</evidence>
<dbReference type="FunFam" id="1.10.472.10:FF:000018">
    <property type="entry name" value="Cyclin-K (Predicted)"/>
    <property type="match status" value="1"/>
</dbReference>
<proteinExistence type="inferred from homology"/>
<evidence type="ECO:0000256" key="2">
    <source>
        <dbReference type="ARBA" id="ARBA00022618"/>
    </source>
</evidence>
<feature type="transmembrane region" description="Helical" evidence="13">
    <location>
        <begin position="72"/>
        <end position="94"/>
    </location>
</feature>
<dbReference type="FunFam" id="1.10.472.10:FF:000021">
    <property type="entry name" value="Cyclin-K (Predicted)"/>
    <property type="match status" value="1"/>
</dbReference>
<feature type="domain" description="Cyclin-like" evidence="14">
    <location>
        <begin position="282"/>
        <end position="376"/>
    </location>
</feature>
<feature type="compositionally biased region" description="Pro residues" evidence="12">
    <location>
        <begin position="574"/>
        <end position="583"/>
    </location>
</feature>
<evidence type="ECO:0000256" key="12">
    <source>
        <dbReference type="SAM" id="MobiDB-lite"/>
    </source>
</evidence>
<dbReference type="InterPro" id="IPR043198">
    <property type="entry name" value="Cyclin/Ssn8"/>
</dbReference>
<evidence type="ECO:0000256" key="11">
    <source>
        <dbReference type="RuleBase" id="RU000383"/>
    </source>
</evidence>
<evidence type="ECO:0000256" key="4">
    <source>
        <dbReference type="ARBA" id="ARBA00023015"/>
    </source>
</evidence>
<comment type="subcellular location">
    <subcellularLocation>
        <location evidence="1">Nucleus</location>
    </subcellularLocation>
</comment>
<evidence type="ECO:0000256" key="10">
    <source>
        <dbReference type="ARBA" id="ARBA00073757"/>
    </source>
</evidence>
<dbReference type="InterPro" id="IPR004367">
    <property type="entry name" value="Cyclin_C-dom"/>
</dbReference>
<dbReference type="GO" id="GO:0051301">
    <property type="term" value="P:cell division"/>
    <property type="evidence" value="ECO:0007669"/>
    <property type="project" value="UniProtKB-KW"/>
</dbReference>
<dbReference type="PANTHER" id="PTHR10026">
    <property type="entry name" value="CYCLIN"/>
    <property type="match status" value="1"/>
</dbReference>
<sequence length="794" mass="86954">SSSAFNKSLWRGHDIDEPLGSVPLDTNSLILGQAQYLEDYFPDKSGLIGEVLCRLHISPPEAGGKAVVTSTAIIIFFTAVLVFTLTTTSTAASLNFMAPSMSTSCIPSCLSSKESFWVGNPSMRAVWSCFHGRDGLTCPLLVVFVPAFLAAAFSAEAIIVIFFLVVVLDVAAIIIIILVAATVDLPTDIWDVFFSISRCNPEQGWLLVQKCDTCNELFPFQLLLFCQMKENKENSTPSNSAVNLDHIKPCWYWDKKDLAHTPSQSEGLDPATEARYRREGARFIFDVGTRLGLHYDTLATGIIYFHRFYMFHSFKQFPRYVTGACCLFLAGKVEETPKKCKDIIKTARSLLNDIQFAQFGDDPKEEVMVLERILLQTIKFDLQVEHPYQFLLRYAKQLKGDKSKVQKLVQMAWTFVNDSLCTMLSLQWEPEIIAVAVMYLAGRLCKFDIQEWTSKQSSRRWWEQFVQDVPVELLEDICHQILDLYSQGKQPIPQQLQEKEKPAAPALPPPAAQATTQNPPTPLPPKKASPQTSPPRQLKRPHVIPEQVGSKIPRLETTMPPLPVSQPPADRKPPPSAPAPPAEPEMTATSEPAEPPKAPVPPLPHTAPVHQPPPLPHRPPPPPPPSSYIMGMSTTSSYMSSEGYQSLQSMMKTEGPSYAAMPPAYGPPIQYHPRVFPPNPPPPGPPPPSSYPPPPNIPPPTPSYPPPGYNPSYPPPPPPRMPPGHGVPPPGMGIPPASYPPPPGPPGGQAQVPLPPPGMPPVGALNRGSAACPVDQGQVPFPVSLVLGGEDGKL</sequence>
<evidence type="ECO:0000256" key="3">
    <source>
        <dbReference type="ARBA" id="ARBA00022776"/>
    </source>
</evidence>
<keyword evidence="13" id="KW-0472">Membrane</keyword>
<dbReference type="InterPro" id="IPR013763">
    <property type="entry name" value="Cyclin-like_dom"/>
</dbReference>
<dbReference type="SMART" id="SM01332">
    <property type="entry name" value="Cyclin_C"/>
    <property type="match status" value="1"/>
</dbReference>
<feature type="non-terminal residue" evidence="16">
    <location>
        <position position="794"/>
    </location>
</feature>
<keyword evidence="13" id="KW-1133">Transmembrane helix</keyword>
<keyword evidence="7" id="KW-0539">Nucleus</keyword>
<feature type="transmembrane region" description="Helical" evidence="13">
    <location>
        <begin position="159"/>
        <end position="181"/>
    </location>
</feature>
<dbReference type="CDD" id="cd20531">
    <property type="entry name" value="CYCLIN_CCNK_rpt2"/>
    <property type="match status" value="1"/>
</dbReference>
<evidence type="ECO:0000313" key="17">
    <source>
        <dbReference type="Proteomes" id="UP000034805"/>
    </source>
</evidence>
<comment type="function">
    <text evidence="9">Regulatory subunit of cyclin-dependent kinases that mediates activation of target kinases. Plays a role in transcriptional regulation via its role in regulating the phosphorylation of the C-terminal domain (CTD) of the large subunit of RNA polymerase II (POLR2A).</text>
</comment>
<evidence type="ECO:0000256" key="13">
    <source>
        <dbReference type="SAM" id="Phobius"/>
    </source>
</evidence>
<dbReference type="SMART" id="SM00385">
    <property type="entry name" value="CYCLIN"/>
    <property type="match status" value="2"/>
</dbReference>
<evidence type="ECO:0000256" key="8">
    <source>
        <dbReference type="ARBA" id="ARBA00023306"/>
    </source>
</evidence>
<dbReference type="InterPro" id="IPR006671">
    <property type="entry name" value="Cyclin_N"/>
</dbReference>
<evidence type="ECO:0000256" key="6">
    <source>
        <dbReference type="ARBA" id="ARBA00023163"/>
    </source>
</evidence>
<dbReference type="Pfam" id="PF21797">
    <property type="entry name" value="CycT2-like_C"/>
    <property type="match status" value="1"/>
</dbReference>
<dbReference type="InterPro" id="IPR036915">
    <property type="entry name" value="Cyclin-like_sf"/>
</dbReference>
<keyword evidence="5 11" id="KW-0195">Cyclin</keyword>
<feature type="domain" description="Cyclin C-terminal" evidence="15">
    <location>
        <begin position="385"/>
        <end position="510"/>
    </location>
</feature>
<feature type="compositionally biased region" description="Pro residues" evidence="12">
    <location>
        <begin position="593"/>
        <end position="626"/>
    </location>
</feature>
<dbReference type="CDD" id="cd20530">
    <property type="entry name" value="CYCLIN_CCNK_rpt1"/>
    <property type="match status" value="1"/>
</dbReference>
<gene>
    <name evidence="16" type="ORF">Z043_111165</name>
</gene>
<dbReference type="GO" id="GO:0016538">
    <property type="term" value="F:cyclin-dependent protein serine/threonine kinase regulator activity"/>
    <property type="evidence" value="ECO:0007669"/>
    <property type="project" value="InterPro"/>
</dbReference>
<accession>A0A0P7VA78</accession>
<dbReference type="STRING" id="113540.ENSSFOP00015004478"/>
<feature type="region of interest" description="Disordered" evidence="12">
    <location>
        <begin position="494"/>
        <end position="778"/>
    </location>
</feature>
<feature type="transmembrane region" description="Helical" evidence="13">
    <location>
        <begin position="136"/>
        <end position="153"/>
    </location>
</feature>
<dbReference type="AlphaFoldDB" id="A0A0P7VA78"/>
<dbReference type="Pfam" id="PF00134">
    <property type="entry name" value="Cyclin_N"/>
    <property type="match status" value="1"/>
</dbReference>
<keyword evidence="2" id="KW-0132">Cell division</keyword>
<dbReference type="SUPFAM" id="SSF47954">
    <property type="entry name" value="Cyclin-like"/>
    <property type="match status" value="2"/>
</dbReference>
<name>A0A0P7VA78_SCLFO</name>
<dbReference type="Proteomes" id="UP000034805">
    <property type="component" value="Unassembled WGS sequence"/>
</dbReference>
<comment type="caution">
    <text evidence="16">The sequence shown here is derived from an EMBL/GenBank/DDBJ whole genome shotgun (WGS) entry which is preliminary data.</text>
</comment>
<comment type="similarity">
    <text evidence="11">Belongs to the cyclin family.</text>
</comment>
<evidence type="ECO:0000313" key="16">
    <source>
        <dbReference type="EMBL" id="KPP70036.1"/>
    </source>
</evidence>
<keyword evidence="3" id="KW-0498">Mitosis</keyword>
<dbReference type="GO" id="GO:0006357">
    <property type="term" value="P:regulation of transcription by RNA polymerase II"/>
    <property type="evidence" value="ECO:0007669"/>
    <property type="project" value="InterPro"/>
</dbReference>
<feature type="compositionally biased region" description="Pro residues" evidence="12">
    <location>
        <begin position="675"/>
        <end position="746"/>
    </location>
</feature>
<dbReference type="GO" id="GO:0005634">
    <property type="term" value="C:nucleus"/>
    <property type="evidence" value="ECO:0007669"/>
    <property type="project" value="UniProtKB-SubCell"/>
</dbReference>
<keyword evidence="13" id="KW-0812">Transmembrane</keyword>
<feature type="compositionally biased region" description="Low complexity" evidence="12">
    <location>
        <begin position="627"/>
        <end position="644"/>
    </location>
</feature>
<evidence type="ECO:0000256" key="9">
    <source>
        <dbReference type="ARBA" id="ARBA00054991"/>
    </source>
</evidence>
<dbReference type="Gene3D" id="1.10.472.10">
    <property type="entry name" value="Cyclin-like"/>
    <property type="match status" value="2"/>
</dbReference>
<feature type="domain" description="Cyclin-like" evidence="14">
    <location>
        <begin position="389"/>
        <end position="483"/>
    </location>
</feature>
<dbReference type="EMBL" id="JARO02003667">
    <property type="protein sequence ID" value="KPP70036.1"/>
    <property type="molecule type" value="Genomic_DNA"/>
</dbReference>
<keyword evidence="8" id="KW-0131">Cell cycle</keyword>
<feature type="non-terminal residue" evidence="16">
    <location>
        <position position="1"/>
    </location>
</feature>
<evidence type="ECO:0000259" key="15">
    <source>
        <dbReference type="SMART" id="SM01332"/>
    </source>
</evidence>
<evidence type="ECO:0000256" key="5">
    <source>
        <dbReference type="ARBA" id="ARBA00023127"/>
    </source>
</evidence>
<evidence type="ECO:0000259" key="14">
    <source>
        <dbReference type="SMART" id="SM00385"/>
    </source>
</evidence>
<keyword evidence="4" id="KW-0805">Transcription regulation</keyword>
<keyword evidence="6" id="KW-0804">Transcription</keyword>
<evidence type="ECO:0000256" key="7">
    <source>
        <dbReference type="ARBA" id="ARBA00023242"/>
    </source>
</evidence>
<reference evidence="16 17" key="1">
    <citation type="submission" date="2015-08" db="EMBL/GenBank/DDBJ databases">
        <title>The genome of the Asian arowana (Scleropages formosus).</title>
        <authorList>
            <person name="Tan M.H."/>
            <person name="Gan H.M."/>
            <person name="Croft L.J."/>
            <person name="Austin C.M."/>
        </authorList>
    </citation>
    <scope>NUCLEOTIDE SEQUENCE [LARGE SCALE GENOMIC DNA]</scope>
    <source>
        <strain evidence="16">Aro1</strain>
    </source>
</reference>
<protein>
    <recommendedName>
        <fullName evidence="10">Cyclin-K</fullName>
    </recommendedName>
</protein>
<organism evidence="16 17">
    <name type="scientific">Scleropages formosus</name>
    <name type="common">Asian bonytongue</name>
    <name type="synonym">Osteoglossum formosum</name>
    <dbReference type="NCBI Taxonomy" id="113540"/>
    <lineage>
        <taxon>Eukaryota</taxon>
        <taxon>Metazoa</taxon>
        <taxon>Chordata</taxon>
        <taxon>Craniata</taxon>
        <taxon>Vertebrata</taxon>
        <taxon>Euteleostomi</taxon>
        <taxon>Actinopterygii</taxon>
        <taxon>Neopterygii</taxon>
        <taxon>Teleostei</taxon>
        <taxon>Osteoglossocephala</taxon>
        <taxon>Osteoglossomorpha</taxon>
        <taxon>Osteoglossiformes</taxon>
        <taxon>Osteoglossidae</taxon>
        <taxon>Scleropages</taxon>
    </lineage>
</organism>